<dbReference type="SFLD" id="SFLDS00029">
    <property type="entry name" value="Radical_SAM"/>
    <property type="match status" value="1"/>
</dbReference>
<comment type="caution">
    <text evidence="9">The sequence shown here is derived from an EMBL/GenBank/DDBJ whole genome shotgun (WGS) entry which is preliminary data.</text>
</comment>
<keyword evidence="6" id="KW-0411">Iron-sulfur</keyword>
<dbReference type="PANTHER" id="PTHR43273:SF3">
    <property type="entry name" value="ANAEROBIC SULFATASE-MATURATING ENZYME HOMOLOG ASLB-RELATED"/>
    <property type="match status" value="1"/>
</dbReference>
<dbReference type="InterPro" id="IPR023867">
    <property type="entry name" value="Sulphatase_maturase_rSAM"/>
</dbReference>
<dbReference type="PROSITE" id="PS51918">
    <property type="entry name" value="RADICAL_SAM"/>
    <property type="match status" value="1"/>
</dbReference>
<sequence length="523" mass="60477">MKGVFRVKEQKKISLESLVSEIEKNGRIGRLGKVFKTEKNYYFYDTGTGKVAKLNSNVYIVLKSLLEGMPVEDIKNLQLSKSEFEDAISEIKSAMENEHILQAPPLKTLTGDAVTELDDILENKVENVTLEVTEKCNLRCKYCIYHPSHPEYRAFGHENMKWDVAKKAIDFLKEHSQNAENRHIGFYGGEPLLNFELIERAVEYAKKLFGEDMSFAITTNATLVNDKIAEYFAKNNFNIIISLDGPQEMHDANRLMVNGTGSFEKTVMGAKKLFEAFHKEGKSSKIGFNMVVSGPGYLEQYTKIQEFIEKSEWIPKDVMILTATVDHGPSESDYFLPQGKEDRWFMEEFYEPLMKWEEVYKSNPDNTEKTLFTDGYMDKGMMIIHKRLLTETPIQQYGMNGCCVPGQRRIYVTTKGEFLHCEKVGNIPCLGNVNEGFDKEKIKKLYVEDFIEEAKEYCKECWAVNLCTLCYVNCYDANGLHLSYRHNSCRNERKYLEDNLRRYHALMEANPSELEQYNEMEIH</sequence>
<dbReference type="InterPro" id="IPR000385">
    <property type="entry name" value="MoaA_NifB_PqqE_Fe-S-bd_CS"/>
</dbReference>
<protein>
    <submittedName>
        <fullName evidence="9">Radical SAM protein</fullName>
    </submittedName>
</protein>
<dbReference type="SUPFAM" id="SSF102114">
    <property type="entry name" value="Radical SAM enzymes"/>
    <property type="match status" value="1"/>
</dbReference>
<gene>
    <name evidence="9" type="ORF">DXB81_03010</name>
</gene>
<evidence type="ECO:0000256" key="4">
    <source>
        <dbReference type="ARBA" id="ARBA00022723"/>
    </source>
</evidence>
<dbReference type="Pfam" id="PF04055">
    <property type="entry name" value="Radical_SAM"/>
    <property type="match status" value="1"/>
</dbReference>
<dbReference type="EMBL" id="QSUB01000001">
    <property type="protein sequence ID" value="RGN07506.1"/>
    <property type="molecule type" value="Genomic_DNA"/>
</dbReference>
<dbReference type="InterPro" id="IPR006638">
    <property type="entry name" value="Elp3/MiaA/NifB-like_rSAM"/>
</dbReference>
<evidence type="ECO:0000256" key="3">
    <source>
        <dbReference type="ARBA" id="ARBA00022691"/>
    </source>
</evidence>
<reference evidence="9 10" key="1">
    <citation type="submission" date="2018-08" db="EMBL/GenBank/DDBJ databases">
        <title>A genome reference for cultivated species of the human gut microbiota.</title>
        <authorList>
            <person name="Zou Y."/>
            <person name="Xue W."/>
            <person name="Luo G."/>
        </authorList>
    </citation>
    <scope>NUCLEOTIDE SEQUENCE [LARGE SCALE GENOMIC DNA]</scope>
    <source>
        <strain evidence="9 10">OM06-11AA</strain>
    </source>
</reference>
<evidence type="ECO:0000256" key="5">
    <source>
        <dbReference type="ARBA" id="ARBA00023004"/>
    </source>
</evidence>
<comment type="similarity">
    <text evidence="7">Belongs to the radical SAM superfamily. Anaerobic sulfatase-maturating enzyme family.</text>
</comment>
<feature type="domain" description="Radical SAM core" evidence="8">
    <location>
        <begin position="122"/>
        <end position="366"/>
    </location>
</feature>
<dbReference type="GO" id="GO:0016491">
    <property type="term" value="F:oxidoreductase activity"/>
    <property type="evidence" value="ECO:0007669"/>
    <property type="project" value="InterPro"/>
</dbReference>
<dbReference type="GO" id="GO:0051539">
    <property type="term" value="F:4 iron, 4 sulfur cluster binding"/>
    <property type="evidence" value="ECO:0007669"/>
    <property type="project" value="UniProtKB-KW"/>
</dbReference>
<dbReference type="Proteomes" id="UP000261222">
    <property type="component" value="Unassembled WGS sequence"/>
</dbReference>
<evidence type="ECO:0000256" key="1">
    <source>
        <dbReference type="ARBA" id="ARBA00001966"/>
    </source>
</evidence>
<keyword evidence="3" id="KW-0949">S-adenosyl-L-methionine</keyword>
<dbReference type="InterPro" id="IPR007197">
    <property type="entry name" value="rSAM"/>
</dbReference>
<dbReference type="Gene3D" id="3.20.20.70">
    <property type="entry name" value="Aldolase class I"/>
    <property type="match status" value="1"/>
</dbReference>
<evidence type="ECO:0000256" key="6">
    <source>
        <dbReference type="ARBA" id="ARBA00023014"/>
    </source>
</evidence>
<evidence type="ECO:0000259" key="8">
    <source>
        <dbReference type="PROSITE" id="PS51918"/>
    </source>
</evidence>
<dbReference type="GO" id="GO:0046872">
    <property type="term" value="F:metal ion binding"/>
    <property type="evidence" value="ECO:0007669"/>
    <property type="project" value="UniProtKB-KW"/>
</dbReference>
<accession>A0A3E5ABU5</accession>
<keyword evidence="2" id="KW-0004">4Fe-4S</keyword>
<comment type="cofactor">
    <cofactor evidence="1">
        <name>[4Fe-4S] cluster</name>
        <dbReference type="ChEBI" id="CHEBI:49883"/>
    </cofactor>
</comment>
<dbReference type="SFLD" id="SFLDG01067">
    <property type="entry name" value="SPASM/twitch_domain_containing"/>
    <property type="match status" value="1"/>
</dbReference>
<dbReference type="GO" id="GO:0032324">
    <property type="term" value="P:molybdopterin cofactor biosynthetic process"/>
    <property type="evidence" value="ECO:0007669"/>
    <property type="project" value="UniProtKB-ARBA"/>
</dbReference>
<organism evidence="9 10">
    <name type="scientific">Blautia obeum</name>
    <dbReference type="NCBI Taxonomy" id="40520"/>
    <lineage>
        <taxon>Bacteria</taxon>
        <taxon>Bacillati</taxon>
        <taxon>Bacillota</taxon>
        <taxon>Clostridia</taxon>
        <taxon>Lachnospirales</taxon>
        <taxon>Lachnospiraceae</taxon>
        <taxon>Blautia</taxon>
    </lineage>
</organism>
<dbReference type="InterPro" id="IPR013785">
    <property type="entry name" value="Aldolase_TIM"/>
</dbReference>
<dbReference type="SFLD" id="SFLDG01384">
    <property type="entry name" value="thioether_bond_formation_requi"/>
    <property type="match status" value="1"/>
</dbReference>
<keyword evidence="4" id="KW-0479">Metal-binding</keyword>
<evidence type="ECO:0000256" key="7">
    <source>
        <dbReference type="ARBA" id="ARBA00023601"/>
    </source>
</evidence>
<evidence type="ECO:0000256" key="2">
    <source>
        <dbReference type="ARBA" id="ARBA00022485"/>
    </source>
</evidence>
<dbReference type="OrthoDB" id="1994517at2"/>
<proteinExistence type="inferred from homology"/>
<dbReference type="InterPro" id="IPR058240">
    <property type="entry name" value="rSAM_sf"/>
</dbReference>
<dbReference type="SMART" id="SM00729">
    <property type="entry name" value="Elp3"/>
    <property type="match status" value="1"/>
</dbReference>
<dbReference type="SFLD" id="SFLDG01386">
    <property type="entry name" value="main_SPASM_domain-containing"/>
    <property type="match status" value="1"/>
</dbReference>
<keyword evidence="5" id="KW-0408">Iron</keyword>
<evidence type="ECO:0000313" key="9">
    <source>
        <dbReference type="EMBL" id="RGN07506.1"/>
    </source>
</evidence>
<dbReference type="AlphaFoldDB" id="A0A3E5ABU5"/>
<name>A0A3E5ABU5_9FIRM</name>
<dbReference type="PROSITE" id="PS01305">
    <property type="entry name" value="MOAA_NIFB_PQQE"/>
    <property type="match status" value="1"/>
</dbReference>
<evidence type="ECO:0000313" key="10">
    <source>
        <dbReference type="Proteomes" id="UP000261222"/>
    </source>
</evidence>
<dbReference type="CDD" id="cd01335">
    <property type="entry name" value="Radical_SAM"/>
    <property type="match status" value="1"/>
</dbReference>
<dbReference type="PANTHER" id="PTHR43273">
    <property type="entry name" value="ANAEROBIC SULFATASE-MATURATING ENZYME HOMOLOG ASLB-RELATED"/>
    <property type="match status" value="1"/>
</dbReference>